<dbReference type="AlphaFoldDB" id="A0A5Q0LIT0"/>
<evidence type="ECO:0000256" key="1">
    <source>
        <dbReference type="SAM" id="MobiDB-lite"/>
    </source>
</evidence>
<dbReference type="RefSeq" id="WP_153291321.1">
    <property type="nucleotide sequence ID" value="NZ_CP045643.1"/>
</dbReference>
<dbReference type="Proteomes" id="UP000326179">
    <property type="component" value="Chromosome"/>
</dbReference>
<feature type="region of interest" description="Disordered" evidence="1">
    <location>
        <begin position="139"/>
        <end position="166"/>
    </location>
</feature>
<proteinExistence type="predicted"/>
<organism evidence="2 3">
    <name type="scientific">Streptomyces fagopyri</name>
    <dbReference type="NCBI Taxonomy" id="2662397"/>
    <lineage>
        <taxon>Bacteria</taxon>
        <taxon>Bacillati</taxon>
        <taxon>Actinomycetota</taxon>
        <taxon>Actinomycetes</taxon>
        <taxon>Kitasatosporales</taxon>
        <taxon>Streptomycetaceae</taxon>
        <taxon>Streptomyces</taxon>
    </lineage>
</organism>
<name>A0A5Q0LIT0_9ACTN</name>
<protein>
    <submittedName>
        <fullName evidence="2">Nucleopolyhedrovirus P10 family protein</fullName>
    </submittedName>
</protein>
<reference evidence="2 3" key="1">
    <citation type="submission" date="2019-10" db="EMBL/GenBank/DDBJ databases">
        <title>A novel species.</title>
        <authorList>
            <person name="Gao J."/>
        </authorList>
    </citation>
    <scope>NUCLEOTIDE SEQUENCE [LARGE SCALE GENOMIC DNA]</scope>
    <source>
        <strain evidence="2 3">QMT-28</strain>
    </source>
</reference>
<dbReference type="EMBL" id="CP045643">
    <property type="protein sequence ID" value="QFZ77112.1"/>
    <property type="molecule type" value="Genomic_DNA"/>
</dbReference>
<accession>A0A5Q0LIT0</accession>
<keyword evidence="3" id="KW-1185">Reference proteome</keyword>
<evidence type="ECO:0000313" key="2">
    <source>
        <dbReference type="EMBL" id="QFZ77112.1"/>
    </source>
</evidence>
<sequence length="267" mass="26710">MTAERWTRAVGQRLGLGRLLPLGHRRDGAWITEEAAGAVLRRAAAGVPGVRLGALRVSLTDPEQTYEPAVPPPPGALPPGPLRVTGEFAASADPSAPGGEPLPAAAARLRSALAAAATERLGLMVTEVDLRVTGLLDTDAPPPVAVDHGDRGPAEPGPAGGRAPVGGPIAGAGPGPVGGADSAEVARVTAAVLSVPGVDGLAGALGRPVRFAEVRGTDPALPRRHVRVEVAVSAAGRAADVARAVRARVAEALPDVPSVAVLVTDVR</sequence>
<dbReference type="KEGG" id="sfy:GFH48_30960"/>
<gene>
    <name evidence="2" type="ORF">GFH48_30960</name>
</gene>
<evidence type="ECO:0000313" key="3">
    <source>
        <dbReference type="Proteomes" id="UP000326179"/>
    </source>
</evidence>